<accession>A0ACB9WJQ5</accession>
<name>A0ACB9WJQ5_CHAAC</name>
<gene>
    <name evidence="1" type="ORF">KUCAC02_002774</name>
</gene>
<keyword evidence="2" id="KW-1185">Reference proteome</keyword>
<evidence type="ECO:0000313" key="2">
    <source>
        <dbReference type="Proteomes" id="UP001057452"/>
    </source>
</evidence>
<protein>
    <submittedName>
        <fullName evidence="1">Uncharacterized protein</fullName>
    </submittedName>
</protein>
<dbReference type="Proteomes" id="UP001057452">
    <property type="component" value="Chromosome 14"/>
</dbReference>
<sequence>MLQQDSGTPSLPRLCLLQSESRAAACLLEEPLGPKANEPWTRPLWPCCGYQRERGWGGAHTSLSKDDGNKQVFSPKKDSLSGTGFPGYILWIPSYNKMTISIDL</sequence>
<proteinExistence type="predicted"/>
<organism evidence="1 2">
    <name type="scientific">Chaenocephalus aceratus</name>
    <name type="common">Blackfin icefish</name>
    <name type="synonym">Chaenichthys aceratus</name>
    <dbReference type="NCBI Taxonomy" id="36190"/>
    <lineage>
        <taxon>Eukaryota</taxon>
        <taxon>Metazoa</taxon>
        <taxon>Chordata</taxon>
        <taxon>Craniata</taxon>
        <taxon>Vertebrata</taxon>
        <taxon>Euteleostomi</taxon>
        <taxon>Actinopterygii</taxon>
        <taxon>Neopterygii</taxon>
        <taxon>Teleostei</taxon>
        <taxon>Neoteleostei</taxon>
        <taxon>Acanthomorphata</taxon>
        <taxon>Eupercaria</taxon>
        <taxon>Perciformes</taxon>
        <taxon>Notothenioidei</taxon>
        <taxon>Channichthyidae</taxon>
        <taxon>Chaenocephalus</taxon>
    </lineage>
</organism>
<dbReference type="EMBL" id="CM043798">
    <property type="protein sequence ID" value="KAI4813535.1"/>
    <property type="molecule type" value="Genomic_DNA"/>
</dbReference>
<reference evidence="1" key="1">
    <citation type="submission" date="2022-05" db="EMBL/GenBank/DDBJ databases">
        <title>Chromosome-level genome of Chaenocephalus aceratus.</title>
        <authorList>
            <person name="Park H."/>
        </authorList>
    </citation>
    <scope>NUCLEOTIDE SEQUENCE</scope>
    <source>
        <strain evidence="1">KU_202001</strain>
    </source>
</reference>
<comment type="caution">
    <text evidence="1">The sequence shown here is derived from an EMBL/GenBank/DDBJ whole genome shotgun (WGS) entry which is preliminary data.</text>
</comment>
<evidence type="ECO:0000313" key="1">
    <source>
        <dbReference type="EMBL" id="KAI4813535.1"/>
    </source>
</evidence>